<name>A0ABX0XEK4_9BACT</name>
<accession>A0ABX0XEK4</accession>
<comment type="caution">
    <text evidence="1">The sequence shown here is derived from an EMBL/GenBank/DDBJ whole genome shotgun (WGS) entry which is preliminary data.</text>
</comment>
<proteinExistence type="predicted"/>
<sequence>MTLRVFVCCLGSAVPRVLDGGKRKNSILTNTRGRIWRVEVHTANVHDGVVGPDLIYPDFAAQLFRAIKLLADSAYIGQFVELKGRLGTVVFECPVRDPQPKGFVIEAKRWMVE</sequence>
<reference evidence="1 2" key="1">
    <citation type="submission" date="2020-03" db="EMBL/GenBank/DDBJ databases">
        <title>Genomic Encyclopedia of Type Strains, Phase IV (KMG-IV): sequencing the most valuable type-strain genomes for metagenomic binning, comparative biology and taxonomic classification.</title>
        <authorList>
            <person name="Goeker M."/>
        </authorList>
    </citation>
    <scope>NUCLEOTIDE SEQUENCE [LARGE SCALE GENOMIC DNA]</scope>
    <source>
        <strain evidence="1 2">DSM 105096</strain>
    </source>
</reference>
<gene>
    <name evidence="1" type="ORF">GGR27_002695</name>
</gene>
<evidence type="ECO:0000313" key="2">
    <source>
        <dbReference type="Proteomes" id="UP000770785"/>
    </source>
</evidence>
<keyword evidence="2" id="KW-1185">Reference proteome</keyword>
<dbReference type="RefSeq" id="WP_168038046.1">
    <property type="nucleotide sequence ID" value="NZ_JAATJH010000004.1"/>
</dbReference>
<evidence type="ECO:0000313" key="1">
    <source>
        <dbReference type="EMBL" id="NJC27182.1"/>
    </source>
</evidence>
<dbReference type="EMBL" id="JAATJH010000004">
    <property type="protein sequence ID" value="NJC27182.1"/>
    <property type="molecule type" value="Genomic_DNA"/>
</dbReference>
<protein>
    <submittedName>
        <fullName evidence="1">Uncharacterized protein</fullName>
    </submittedName>
</protein>
<dbReference type="Proteomes" id="UP000770785">
    <property type="component" value="Unassembled WGS sequence"/>
</dbReference>
<organism evidence="1 2">
    <name type="scientific">Neolewinella antarctica</name>
    <dbReference type="NCBI Taxonomy" id="442734"/>
    <lineage>
        <taxon>Bacteria</taxon>
        <taxon>Pseudomonadati</taxon>
        <taxon>Bacteroidota</taxon>
        <taxon>Saprospiria</taxon>
        <taxon>Saprospirales</taxon>
        <taxon>Lewinellaceae</taxon>
        <taxon>Neolewinella</taxon>
    </lineage>
</organism>